<organism evidence="3 4">
    <name type="scientific">Knufia peltigerae</name>
    <dbReference type="NCBI Taxonomy" id="1002370"/>
    <lineage>
        <taxon>Eukaryota</taxon>
        <taxon>Fungi</taxon>
        <taxon>Dikarya</taxon>
        <taxon>Ascomycota</taxon>
        <taxon>Pezizomycotina</taxon>
        <taxon>Eurotiomycetes</taxon>
        <taxon>Chaetothyriomycetidae</taxon>
        <taxon>Chaetothyriales</taxon>
        <taxon>Trichomeriaceae</taxon>
        <taxon>Knufia</taxon>
    </lineage>
</organism>
<proteinExistence type="predicted"/>
<keyword evidence="1" id="KW-0175">Coiled coil</keyword>
<keyword evidence="4" id="KW-1185">Reference proteome</keyword>
<dbReference type="Proteomes" id="UP001172681">
    <property type="component" value="Unassembled WGS sequence"/>
</dbReference>
<accession>A0AA38XBN9</accession>
<sequence length="608" mass="68048">MLSDRKATVGYAVDLLRFHQVRRENAYLHAQTQAYHDELTLTKAEVKELKTAVQQCQADSENSHSLSKWYELRADQQGDQIRRLQRDLEMLKAETSKHQDESERNLTHATAETRLLEEKLFSRIETLCQQAADTSRSRLQTLNVRLDGFEAVLSNKADLTLVERLHRSIDPTQPPHASLDSVSRVDNSVEEHLGLQVHDSQATYLPEMPTNPPLNAHRDAAVKPAVQPSIPSDLDLDENVNTVSYAGHRVFGVDENDSLSCLSEPRAPADELTKANNLMQERFESWEHYYSRALRLVQTLPATFEEMVVRRFAEGIFQTVQRKQCQQWLELKGWAWENVGSFGSISSQVPPTPNSNNAGSVEISARYSKKVELLLGQGGLAKWRMSNILANVPTENKEKPATVSLRRSQRLIEKDNRIAMETAKGSIDSGSQVMGGKFQKNIPDSRLQKRTGQKRNAPVSEQYGTLRPKETHFASRKNDNRHLKATAGQNAAAARGRGPDDEEGKAQSTAMCKDTESIGPGSSEQGPTGGNRKKPRGHVRHLPRLVPQKRVFSKASNESSGDEGYLYEQPVKNNDAHEMPAAKCRRVERRLPLPPPPEIPIVSTSSDG</sequence>
<feature type="compositionally biased region" description="Low complexity" evidence="2">
    <location>
        <begin position="485"/>
        <end position="496"/>
    </location>
</feature>
<reference evidence="3" key="1">
    <citation type="submission" date="2022-10" db="EMBL/GenBank/DDBJ databases">
        <title>Culturing micro-colonial fungi from biological soil crusts in the Mojave desert and describing Neophaeococcomyces mojavensis, and introducing the new genera and species Taxawa tesnikishii.</title>
        <authorList>
            <person name="Kurbessoian T."/>
            <person name="Stajich J.E."/>
        </authorList>
    </citation>
    <scope>NUCLEOTIDE SEQUENCE</scope>
    <source>
        <strain evidence="3">TK_35</strain>
    </source>
</reference>
<gene>
    <name evidence="3" type="ORF">H2204_015403</name>
</gene>
<feature type="compositionally biased region" description="Basic residues" evidence="2">
    <location>
        <begin position="531"/>
        <end position="543"/>
    </location>
</feature>
<feature type="region of interest" description="Disordered" evidence="2">
    <location>
        <begin position="427"/>
        <end position="608"/>
    </location>
</feature>
<evidence type="ECO:0000256" key="1">
    <source>
        <dbReference type="SAM" id="Coils"/>
    </source>
</evidence>
<feature type="compositionally biased region" description="Basic and acidic residues" evidence="2">
    <location>
        <begin position="467"/>
        <end position="482"/>
    </location>
</feature>
<evidence type="ECO:0000256" key="2">
    <source>
        <dbReference type="SAM" id="MobiDB-lite"/>
    </source>
</evidence>
<name>A0AA38XBN9_9EURO</name>
<comment type="caution">
    <text evidence="3">The sequence shown here is derived from an EMBL/GenBank/DDBJ whole genome shotgun (WGS) entry which is preliminary data.</text>
</comment>
<dbReference type="EMBL" id="JAPDRN010000242">
    <property type="protein sequence ID" value="KAJ9610181.1"/>
    <property type="molecule type" value="Genomic_DNA"/>
</dbReference>
<feature type="coiled-coil region" evidence="1">
    <location>
        <begin position="39"/>
        <end position="101"/>
    </location>
</feature>
<protein>
    <submittedName>
        <fullName evidence="3">Uncharacterized protein</fullName>
    </submittedName>
</protein>
<dbReference type="AlphaFoldDB" id="A0AA38XBN9"/>
<evidence type="ECO:0000313" key="4">
    <source>
        <dbReference type="Proteomes" id="UP001172681"/>
    </source>
</evidence>
<evidence type="ECO:0000313" key="3">
    <source>
        <dbReference type="EMBL" id="KAJ9610181.1"/>
    </source>
</evidence>